<dbReference type="InterPro" id="IPR011059">
    <property type="entry name" value="Metal-dep_hydrolase_composite"/>
</dbReference>
<dbReference type="eggNOG" id="COG1820">
    <property type="taxonomic scope" value="Bacteria"/>
</dbReference>
<dbReference type="EMBL" id="ANAH02000014">
    <property type="protein sequence ID" value="EPX60196.1"/>
    <property type="molecule type" value="Genomic_DNA"/>
</dbReference>
<dbReference type="SUPFAM" id="SSF51338">
    <property type="entry name" value="Composite domain of metallo-dependent hydrolases"/>
    <property type="match status" value="1"/>
</dbReference>
<dbReference type="AlphaFoldDB" id="S9PAS1"/>
<comment type="cofactor">
    <cofactor evidence="8">
        <name>a divalent metal cation</name>
        <dbReference type="ChEBI" id="CHEBI:60240"/>
    </cofactor>
    <text evidence="8">Binds 1 divalent metal cation per subunit.</text>
</comment>
<evidence type="ECO:0000256" key="8">
    <source>
        <dbReference type="PIRSR" id="PIRSR038994-3"/>
    </source>
</evidence>
<dbReference type="NCBIfam" id="TIGR00221">
    <property type="entry name" value="nagA"/>
    <property type="match status" value="1"/>
</dbReference>
<dbReference type="PANTHER" id="PTHR11113">
    <property type="entry name" value="N-ACETYLGLUCOSAMINE-6-PHOSPHATE DEACETYLASE"/>
    <property type="match status" value="1"/>
</dbReference>
<evidence type="ECO:0000256" key="3">
    <source>
        <dbReference type="ARBA" id="ARBA00022801"/>
    </source>
</evidence>
<comment type="similarity">
    <text evidence="1 5">Belongs to the metallo-dependent hydrolases superfamily. NagA family.</text>
</comment>
<dbReference type="Pfam" id="PF01979">
    <property type="entry name" value="Amidohydro_1"/>
    <property type="match status" value="1"/>
</dbReference>
<sequence>MMKRVLSGARVFTGEQFVDGHCVVLEDGHVAAVVPAPAAPTNAELVRLPGDALLVPGFIDTQVNGAGGVLFNDTPTAEAALAIAAASRRSGTTGLLPTFITDEQAKMQRACEATLEAMARPSSGVLGIHLEGPFISGDRPGVHEPRFIRTPDARDIDYLMALPGRLAPRSGRLLMTLAPERVEDGLLTRLASAGVLLAAGHTAAPYERTRDALRAGVRGFTHLFNAMPPLTNRQPGPALAALESEEAWCGVIADGVHVHPSLLRLLVKSKPAGKVYLVTDAMPPVGTDARSFTLYGQTILRRDGRLVTENGTLAGADIDMVTAVRNCVRLLRLPLEDSLRMASLYPASFLGLEGQLGRIARGYRADLALLRPDLTVLATWVAGQAQWY</sequence>
<dbReference type="Gene3D" id="2.30.40.10">
    <property type="entry name" value="Urease, subunit C, domain 1"/>
    <property type="match status" value="1"/>
</dbReference>
<dbReference type="PIRSF" id="PIRSF038994">
    <property type="entry name" value="NagA"/>
    <property type="match status" value="1"/>
</dbReference>
<gene>
    <name evidence="10" type="ORF">D187_002282</name>
</gene>
<evidence type="ECO:0000256" key="2">
    <source>
        <dbReference type="ARBA" id="ARBA00022723"/>
    </source>
</evidence>
<feature type="binding site" evidence="8">
    <location>
        <position position="131"/>
    </location>
    <ligand>
        <name>Zn(2+)</name>
        <dbReference type="ChEBI" id="CHEBI:29105"/>
    </ligand>
</feature>
<feature type="active site" description="Proton donor/acceptor" evidence="6">
    <location>
        <position position="280"/>
    </location>
</feature>
<dbReference type="CDD" id="cd00854">
    <property type="entry name" value="NagA"/>
    <property type="match status" value="1"/>
</dbReference>
<evidence type="ECO:0000313" key="11">
    <source>
        <dbReference type="Proteomes" id="UP000011682"/>
    </source>
</evidence>
<keyword evidence="3 5" id="KW-0378">Hydrolase</keyword>
<feature type="binding site" evidence="7">
    <location>
        <begin position="313"/>
        <end position="315"/>
    </location>
    <ligand>
        <name>substrate</name>
    </ligand>
</feature>
<dbReference type="GO" id="GO:0046872">
    <property type="term" value="F:metal ion binding"/>
    <property type="evidence" value="ECO:0007669"/>
    <property type="project" value="UniProtKB-KW"/>
</dbReference>
<dbReference type="GO" id="GO:0006046">
    <property type="term" value="P:N-acetylglucosamine catabolic process"/>
    <property type="evidence" value="ECO:0007669"/>
    <property type="project" value="TreeGrafter"/>
</dbReference>
<dbReference type="InterPro" id="IPR032466">
    <property type="entry name" value="Metal_Hydrolase"/>
</dbReference>
<dbReference type="InterPro" id="IPR006680">
    <property type="entry name" value="Amidohydro-rel"/>
</dbReference>
<keyword evidence="2 8" id="KW-0479">Metal-binding</keyword>
<feature type="binding site" evidence="7">
    <location>
        <position position="233"/>
    </location>
    <ligand>
        <name>substrate</name>
    </ligand>
</feature>
<dbReference type="Pfam" id="PF22643">
    <property type="entry name" value="NagA_N"/>
    <property type="match status" value="1"/>
</dbReference>
<dbReference type="GO" id="GO:0008448">
    <property type="term" value="F:N-acetylglucosamine-6-phosphate deacetylase activity"/>
    <property type="evidence" value="ECO:0007669"/>
    <property type="project" value="InterPro"/>
</dbReference>
<keyword evidence="4 5" id="KW-0119">Carbohydrate metabolism</keyword>
<dbReference type="PANTHER" id="PTHR11113:SF14">
    <property type="entry name" value="N-ACETYLGLUCOSAMINE-6-PHOSPHATE DEACETYLASE"/>
    <property type="match status" value="1"/>
</dbReference>
<evidence type="ECO:0000256" key="6">
    <source>
        <dbReference type="PIRSR" id="PIRSR038994-1"/>
    </source>
</evidence>
<dbReference type="Gene3D" id="3.20.20.140">
    <property type="entry name" value="Metal-dependent hydrolases"/>
    <property type="match status" value="1"/>
</dbReference>
<reference evidence="10" key="1">
    <citation type="submission" date="2013-05" db="EMBL/GenBank/DDBJ databases">
        <title>Genome assembly of Cystobacter fuscus DSM 2262.</title>
        <authorList>
            <person name="Sharma G."/>
            <person name="Khatri I."/>
            <person name="Kaur C."/>
            <person name="Mayilraj S."/>
            <person name="Subramanian S."/>
        </authorList>
    </citation>
    <scope>NUCLEOTIDE SEQUENCE [LARGE SCALE GENOMIC DNA]</scope>
    <source>
        <strain evidence="10">DSM 2262</strain>
    </source>
</reference>
<feature type="binding site" evidence="8">
    <location>
        <position position="201"/>
    </location>
    <ligand>
        <name>Zn(2+)</name>
        <dbReference type="ChEBI" id="CHEBI:29105"/>
    </ligand>
</feature>
<name>S9PAS1_CYSF2</name>
<evidence type="ECO:0000256" key="4">
    <source>
        <dbReference type="ARBA" id="ARBA00023277"/>
    </source>
</evidence>
<keyword evidence="11" id="KW-1185">Reference proteome</keyword>
<feature type="binding site" evidence="7">
    <location>
        <position position="257"/>
    </location>
    <ligand>
        <name>substrate</name>
    </ligand>
</feature>
<accession>S9PAS1</accession>
<evidence type="ECO:0000313" key="10">
    <source>
        <dbReference type="EMBL" id="EPX60196.1"/>
    </source>
</evidence>
<dbReference type="Proteomes" id="UP000011682">
    <property type="component" value="Unassembled WGS sequence"/>
</dbReference>
<feature type="binding site" evidence="7">
    <location>
        <begin position="225"/>
        <end position="226"/>
    </location>
    <ligand>
        <name>substrate</name>
    </ligand>
</feature>
<evidence type="ECO:0000256" key="1">
    <source>
        <dbReference type="ARBA" id="ARBA00010716"/>
    </source>
</evidence>
<evidence type="ECO:0000259" key="9">
    <source>
        <dbReference type="Pfam" id="PF01979"/>
    </source>
</evidence>
<proteinExistence type="inferred from homology"/>
<dbReference type="InterPro" id="IPR003764">
    <property type="entry name" value="GlcNAc_6-P_deAcase"/>
</dbReference>
<comment type="caution">
    <text evidence="10">The sequence shown here is derived from an EMBL/GenBank/DDBJ whole genome shotgun (WGS) entry which is preliminary data.</text>
</comment>
<organism evidence="10 11">
    <name type="scientific">Cystobacter fuscus (strain ATCC 25194 / DSM 2262 / NBRC 100088 / M29)</name>
    <dbReference type="NCBI Taxonomy" id="1242864"/>
    <lineage>
        <taxon>Bacteria</taxon>
        <taxon>Pseudomonadati</taxon>
        <taxon>Myxococcota</taxon>
        <taxon>Myxococcia</taxon>
        <taxon>Myxococcales</taxon>
        <taxon>Cystobacterineae</taxon>
        <taxon>Archangiaceae</taxon>
        <taxon>Cystobacter</taxon>
    </lineage>
</organism>
<evidence type="ECO:0000256" key="7">
    <source>
        <dbReference type="PIRSR" id="PIRSR038994-2"/>
    </source>
</evidence>
<dbReference type="SUPFAM" id="SSF51556">
    <property type="entry name" value="Metallo-dependent hydrolases"/>
    <property type="match status" value="1"/>
</dbReference>
<feature type="binding site" evidence="8">
    <location>
        <position position="222"/>
    </location>
    <ligand>
        <name>Zn(2+)</name>
        <dbReference type="ChEBI" id="CHEBI:29105"/>
    </ligand>
</feature>
<protein>
    <submittedName>
        <fullName evidence="10">N-acetylglucosamine-6-phosphate deacetylase</fullName>
    </submittedName>
</protein>
<feature type="binding site" evidence="7">
    <location>
        <position position="142"/>
    </location>
    <ligand>
        <name>substrate</name>
    </ligand>
</feature>
<feature type="domain" description="Amidohydrolase-related" evidence="9">
    <location>
        <begin position="54"/>
        <end position="384"/>
    </location>
</feature>
<evidence type="ECO:0000256" key="5">
    <source>
        <dbReference type="PIRNR" id="PIRNR038994"/>
    </source>
</evidence>